<dbReference type="Gene3D" id="3.90.1150.10">
    <property type="entry name" value="Aspartate Aminotransferase, domain 1"/>
    <property type="match status" value="1"/>
</dbReference>
<evidence type="ECO:0000256" key="5">
    <source>
        <dbReference type="ARBA" id="ARBA00022723"/>
    </source>
</evidence>
<keyword evidence="5" id="KW-0479">Metal-binding</keyword>
<dbReference type="GO" id="GO:0046872">
    <property type="term" value="F:metal ion binding"/>
    <property type="evidence" value="ECO:0007669"/>
    <property type="project" value="UniProtKB-KW"/>
</dbReference>
<dbReference type="Pfam" id="PF00266">
    <property type="entry name" value="Aminotran_5"/>
    <property type="match status" value="1"/>
</dbReference>
<dbReference type="InterPro" id="IPR015421">
    <property type="entry name" value="PyrdxlP-dep_Trfase_major"/>
</dbReference>
<protein>
    <recommendedName>
        <fullName evidence="3">cysteine desulfurase</fullName>
        <ecNumber evidence="3">2.8.1.7</ecNumber>
    </recommendedName>
</protein>
<dbReference type="GO" id="GO:0051536">
    <property type="term" value="F:iron-sulfur cluster binding"/>
    <property type="evidence" value="ECO:0007669"/>
    <property type="project" value="UniProtKB-KW"/>
</dbReference>
<keyword evidence="8" id="KW-0411">Iron-sulfur</keyword>
<evidence type="ECO:0000256" key="6">
    <source>
        <dbReference type="ARBA" id="ARBA00022898"/>
    </source>
</evidence>
<evidence type="ECO:0000256" key="10">
    <source>
        <dbReference type="RuleBase" id="RU004504"/>
    </source>
</evidence>
<evidence type="ECO:0000259" key="11">
    <source>
        <dbReference type="Pfam" id="PF00266"/>
    </source>
</evidence>
<gene>
    <name evidence="12" type="ORF">CfP315_0882</name>
</gene>
<accession>A0AA48IB64</accession>
<dbReference type="InterPro" id="IPR016454">
    <property type="entry name" value="Cysteine_dSase"/>
</dbReference>
<dbReference type="EC" id="2.8.1.7" evidence="3"/>
<comment type="catalytic activity">
    <reaction evidence="9">
        <text>(sulfur carrier)-H + L-cysteine = (sulfur carrier)-SH + L-alanine</text>
        <dbReference type="Rhea" id="RHEA:43892"/>
        <dbReference type="Rhea" id="RHEA-COMP:14737"/>
        <dbReference type="Rhea" id="RHEA-COMP:14739"/>
        <dbReference type="ChEBI" id="CHEBI:29917"/>
        <dbReference type="ChEBI" id="CHEBI:35235"/>
        <dbReference type="ChEBI" id="CHEBI:57972"/>
        <dbReference type="ChEBI" id="CHEBI:64428"/>
        <dbReference type="EC" id="2.8.1.7"/>
    </reaction>
</comment>
<keyword evidence="6" id="KW-0663">Pyridoxal phosphate</keyword>
<dbReference type="AlphaFoldDB" id="A0AA48IB64"/>
<dbReference type="PANTHER" id="PTHR11601:SF34">
    <property type="entry name" value="CYSTEINE DESULFURASE"/>
    <property type="match status" value="1"/>
</dbReference>
<dbReference type="InterPro" id="IPR015422">
    <property type="entry name" value="PyrdxlP-dep_Trfase_small"/>
</dbReference>
<organism evidence="12">
    <name type="scientific">Candidatus Improbicoccus pseudotrichonymphae</name>
    <dbReference type="NCBI Taxonomy" id="3033792"/>
    <lineage>
        <taxon>Bacteria</taxon>
        <taxon>Bacillati</taxon>
        <taxon>Bacillota</taxon>
        <taxon>Clostridia</taxon>
        <taxon>Candidatus Improbicoccus</taxon>
    </lineage>
</organism>
<comment type="cofactor">
    <cofactor evidence="1 10">
        <name>pyridoxal 5'-phosphate</name>
        <dbReference type="ChEBI" id="CHEBI:597326"/>
    </cofactor>
</comment>
<evidence type="ECO:0000256" key="7">
    <source>
        <dbReference type="ARBA" id="ARBA00023004"/>
    </source>
</evidence>
<evidence type="ECO:0000256" key="9">
    <source>
        <dbReference type="ARBA" id="ARBA00050776"/>
    </source>
</evidence>
<dbReference type="EMBL" id="AP027924">
    <property type="protein sequence ID" value="BED92270.1"/>
    <property type="molecule type" value="Genomic_DNA"/>
</dbReference>
<dbReference type="KEGG" id="ips:CfP315_0882"/>
<evidence type="ECO:0000256" key="2">
    <source>
        <dbReference type="ARBA" id="ARBA00006490"/>
    </source>
</evidence>
<evidence type="ECO:0000256" key="1">
    <source>
        <dbReference type="ARBA" id="ARBA00001933"/>
    </source>
</evidence>
<proteinExistence type="inferred from homology"/>
<keyword evidence="7" id="KW-0408">Iron</keyword>
<dbReference type="Gene3D" id="3.40.640.10">
    <property type="entry name" value="Type I PLP-dependent aspartate aminotransferase-like (Major domain)"/>
    <property type="match status" value="1"/>
</dbReference>
<evidence type="ECO:0000313" key="12">
    <source>
        <dbReference type="EMBL" id="BED92270.1"/>
    </source>
</evidence>
<dbReference type="Gene3D" id="1.10.260.50">
    <property type="match status" value="1"/>
</dbReference>
<keyword evidence="4" id="KW-0808">Transferase</keyword>
<dbReference type="PIRSF" id="PIRSF005572">
    <property type="entry name" value="NifS"/>
    <property type="match status" value="1"/>
</dbReference>
<sequence length="375" mass="41871">MNFIYLDNSASTNVIKPVIERISECMLSNFANPSSSHSLGIKSKKIIENAKKYISDYINSHNNGNIFFTSGATEANNLAIFGSLRNKSLILTTSIEHASILKPINFLKEKNFEIKFLRLNPDGTVNIENFLNSCKSKSESIFVSVALVNNETGIIQPIEKISNIIKKNNDKIIFHVDAAQGLGKIPIDIYKMNVDLLSASAHKIHGPKGIGFLYVSKKLKLRPILYGGNQEMGIRAGTESVELISGFEEALKNCKIEMNYNYVKELNLYLRKKIKNLRNIVVNSPENSSPYIINFSVLGIKSEIMLNFLSSKGIYISAASACNKNKKSYVLSSFGLDDKIINSAIRVSFSKFNTKNEIDVLISEIQNAQEQIIHF</sequence>
<evidence type="ECO:0000256" key="4">
    <source>
        <dbReference type="ARBA" id="ARBA00022679"/>
    </source>
</evidence>
<name>A0AA48IB64_9FIRM</name>
<dbReference type="InterPro" id="IPR015424">
    <property type="entry name" value="PyrdxlP-dep_Trfase"/>
</dbReference>
<evidence type="ECO:0000256" key="3">
    <source>
        <dbReference type="ARBA" id="ARBA00012239"/>
    </source>
</evidence>
<reference evidence="12" key="1">
    <citation type="journal article" date="2023" name="ISME J.">
        <title>Emergence of putative energy parasites within Clostridia revealed by genome analysis of a novel endosymbiotic clade.</title>
        <authorList>
            <person name="Takahashi K."/>
            <person name="Kuwahara H."/>
            <person name="Horikawa Y."/>
            <person name="Izawa K."/>
            <person name="Kato D."/>
            <person name="Inagaki T."/>
            <person name="Yuki M."/>
            <person name="Ohkuma M."/>
            <person name="Hongoh Y."/>
        </authorList>
    </citation>
    <scope>NUCLEOTIDE SEQUENCE</scope>
    <source>
        <strain evidence="12">CfP3-15</strain>
    </source>
</reference>
<dbReference type="InterPro" id="IPR000192">
    <property type="entry name" value="Aminotrans_V_dom"/>
</dbReference>
<dbReference type="InterPro" id="IPR020578">
    <property type="entry name" value="Aminotrans_V_PyrdxlP_BS"/>
</dbReference>
<dbReference type="SUPFAM" id="SSF53383">
    <property type="entry name" value="PLP-dependent transferases"/>
    <property type="match status" value="1"/>
</dbReference>
<evidence type="ECO:0000256" key="8">
    <source>
        <dbReference type="ARBA" id="ARBA00023014"/>
    </source>
</evidence>
<dbReference type="PANTHER" id="PTHR11601">
    <property type="entry name" value="CYSTEINE DESULFURYLASE FAMILY MEMBER"/>
    <property type="match status" value="1"/>
</dbReference>
<dbReference type="GO" id="GO:0031071">
    <property type="term" value="F:cysteine desulfurase activity"/>
    <property type="evidence" value="ECO:0007669"/>
    <property type="project" value="UniProtKB-EC"/>
</dbReference>
<feature type="domain" description="Aminotransferase class V" evidence="11">
    <location>
        <begin position="4"/>
        <end position="361"/>
    </location>
</feature>
<dbReference type="Proteomes" id="UP001337580">
    <property type="component" value="Chromosome"/>
</dbReference>
<comment type="similarity">
    <text evidence="2">Belongs to the class-V pyridoxal-phosphate-dependent aminotransferase family. NifS/IscS subfamily.</text>
</comment>
<dbReference type="PROSITE" id="PS00595">
    <property type="entry name" value="AA_TRANSFER_CLASS_5"/>
    <property type="match status" value="1"/>
</dbReference>